<protein>
    <submittedName>
        <fullName evidence="2">Uncharacterized protein</fullName>
    </submittedName>
</protein>
<organism evidence="2 3">
    <name type="scientific">Lentzea tibetensis</name>
    <dbReference type="NCBI Taxonomy" id="2591470"/>
    <lineage>
        <taxon>Bacteria</taxon>
        <taxon>Bacillati</taxon>
        <taxon>Actinomycetota</taxon>
        <taxon>Actinomycetes</taxon>
        <taxon>Pseudonocardiales</taxon>
        <taxon>Pseudonocardiaceae</taxon>
        <taxon>Lentzea</taxon>
    </lineage>
</organism>
<dbReference type="AlphaFoldDB" id="A0A563EZ64"/>
<sequence>MTRIGRSLLAGALLSLVTVLPATAAQADPTLCLRGHVADGAWQAWTCEAGTSWASAGAEGAELDAVQFKATGTGGSTCVTGRVEGEGQLPAVCTADGQVGTLGAYKKLGSIGIGNSAHRTCARGYSTDAGWQSSQCAEGGYTVQIVAGAYKALGVVTANLS</sequence>
<evidence type="ECO:0000313" key="3">
    <source>
        <dbReference type="Proteomes" id="UP000316639"/>
    </source>
</evidence>
<name>A0A563EZ64_9PSEU</name>
<evidence type="ECO:0000256" key="1">
    <source>
        <dbReference type="SAM" id="SignalP"/>
    </source>
</evidence>
<gene>
    <name evidence="2" type="ORF">FKR81_07585</name>
</gene>
<accession>A0A563EZ64</accession>
<reference evidence="2 3" key="1">
    <citation type="submission" date="2019-07" db="EMBL/GenBank/DDBJ databases">
        <title>Lentzea xizangensis sp. nov., isolated from Qinghai-Tibetan Plateau Soils.</title>
        <authorList>
            <person name="Huang J."/>
        </authorList>
    </citation>
    <scope>NUCLEOTIDE SEQUENCE [LARGE SCALE GENOMIC DNA]</scope>
    <source>
        <strain evidence="2 3">FXJ1.1311</strain>
    </source>
</reference>
<comment type="caution">
    <text evidence="2">The sequence shown here is derived from an EMBL/GenBank/DDBJ whole genome shotgun (WGS) entry which is preliminary data.</text>
</comment>
<keyword evidence="1" id="KW-0732">Signal</keyword>
<feature type="signal peptide" evidence="1">
    <location>
        <begin position="1"/>
        <end position="24"/>
    </location>
</feature>
<keyword evidence="3" id="KW-1185">Reference proteome</keyword>
<dbReference type="EMBL" id="VOBR01000004">
    <property type="protein sequence ID" value="TWP52959.1"/>
    <property type="molecule type" value="Genomic_DNA"/>
</dbReference>
<dbReference type="RefSeq" id="WP_222598192.1">
    <property type="nucleotide sequence ID" value="NZ_VOBR01000004.1"/>
</dbReference>
<proteinExistence type="predicted"/>
<dbReference type="Proteomes" id="UP000316639">
    <property type="component" value="Unassembled WGS sequence"/>
</dbReference>
<evidence type="ECO:0000313" key="2">
    <source>
        <dbReference type="EMBL" id="TWP52959.1"/>
    </source>
</evidence>
<feature type="chain" id="PRO_5039392904" evidence="1">
    <location>
        <begin position="25"/>
        <end position="161"/>
    </location>
</feature>